<dbReference type="AlphaFoldDB" id="A0A7W5E334"/>
<evidence type="ECO:0000313" key="3">
    <source>
        <dbReference type="Proteomes" id="UP000536179"/>
    </source>
</evidence>
<comment type="caution">
    <text evidence="2">The sequence shown here is derived from an EMBL/GenBank/DDBJ whole genome shotgun (WGS) entry which is preliminary data.</text>
</comment>
<name>A0A7W5E334_9BACT</name>
<feature type="region of interest" description="Disordered" evidence="1">
    <location>
        <begin position="56"/>
        <end position="78"/>
    </location>
</feature>
<gene>
    <name evidence="2" type="ORF">FHS27_005090</name>
</gene>
<accession>A0A7W5E334</accession>
<proteinExistence type="predicted"/>
<keyword evidence="3" id="KW-1185">Reference proteome</keyword>
<dbReference type="Proteomes" id="UP000536179">
    <property type="component" value="Unassembled WGS sequence"/>
</dbReference>
<protein>
    <submittedName>
        <fullName evidence="2">Uncharacterized protein</fullName>
    </submittedName>
</protein>
<reference evidence="2 3" key="1">
    <citation type="submission" date="2020-08" db="EMBL/GenBank/DDBJ databases">
        <title>Genomic Encyclopedia of Type Strains, Phase III (KMG-III): the genomes of soil and plant-associated and newly described type strains.</title>
        <authorList>
            <person name="Whitman W."/>
        </authorList>
    </citation>
    <scope>NUCLEOTIDE SEQUENCE [LARGE SCALE GENOMIC DNA]</scope>
    <source>
        <strain evidence="2 3">CECT 8075</strain>
    </source>
</reference>
<evidence type="ECO:0000313" key="2">
    <source>
        <dbReference type="EMBL" id="MBB3209250.1"/>
    </source>
</evidence>
<organism evidence="2 3">
    <name type="scientific">Aporhodopirellula rubra</name>
    <dbReference type="NCBI Taxonomy" id="980271"/>
    <lineage>
        <taxon>Bacteria</taxon>
        <taxon>Pseudomonadati</taxon>
        <taxon>Planctomycetota</taxon>
        <taxon>Planctomycetia</taxon>
        <taxon>Pirellulales</taxon>
        <taxon>Pirellulaceae</taxon>
        <taxon>Aporhodopirellula</taxon>
    </lineage>
</organism>
<sequence length="78" mass="8442">MVPLLVLLNLGDIPGLRYQLAATVLATFSSAALIYDVMFAERVPAALLFTALNERKDSGSEWRSSAPKPVGHLNSRSL</sequence>
<dbReference type="EMBL" id="JACHXU010000022">
    <property type="protein sequence ID" value="MBB3209250.1"/>
    <property type="molecule type" value="Genomic_DNA"/>
</dbReference>
<evidence type="ECO:0000256" key="1">
    <source>
        <dbReference type="SAM" id="MobiDB-lite"/>
    </source>
</evidence>